<dbReference type="InterPro" id="IPR027417">
    <property type="entry name" value="P-loop_NTPase"/>
</dbReference>
<protein>
    <submittedName>
        <fullName evidence="7">ABC transporter ATP-binding protein</fullName>
    </submittedName>
</protein>
<dbReference type="Gene3D" id="3.40.50.300">
    <property type="entry name" value="P-loop containing nucleotide triphosphate hydrolases"/>
    <property type="match status" value="1"/>
</dbReference>
<evidence type="ECO:0000259" key="6">
    <source>
        <dbReference type="PROSITE" id="PS50893"/>
    </source>
</evidence>
<dbReference type="InterPro" id="IPR017871">
    <property type="entry name" value="ABC_transporter-like_CS"/>
</dbReference>
<dbReference type="SUPFAM" id="SSF52540">
    <property type="entry name" value="P-loop containing nucleoside triphosphate hydrolases"/>
    <property type="match status" value="1"/>
</dbReference>
<dbReference type="GO" id="GO:0055085">
    <property type="term" value="P:transmembrane transport"/>
    <property type="evidence" value="ECO:0007669"/>
    <property type="project" value="UniProtKB-ARBA"/>
</dbReference>
<dbReference type="InterPro" id="IPR003593">
    <property type="entry name" value="AAA+_ATPase"/>
</dbReference>
<name>A0ABD5NSA9_9EURY</name>
<dbReference type="InterPro" id="IPR013563">
    <property type="entry name" value="Oligopep_ABC_C"/>
</dbReference>
<dbReference type="InterPro" id="IPR050319">
    <property type="entry name" value="ABC_transp_ATP-bind"/>
</dbReference>
<evidence type="ECO:0000256" key="1">
    <source>
        <dbReference type="ARBA" id="ARBA00005417"/>
    </source>
</evidence>
<dbReference type="Pfam" id="PF08352">
    <property type="entry name" value="oligo_HPY"/>
    <property type="match status" value="1"/>
</dbReference>
<dbReference type="SMART" id="SM00382">
    <property type="entry name" value="AAA"/>
    <property type="match status" value="1"/>
</dbReference>
<proteinExistence type="inferred from homology"/>
<evidence type="ECO:0000313" key="8">
    <source>
        <dbReference type="Proteomes" id="UP001595846"/>
    </source>
</evidence>
<gene>
    <name evidence="7" type="ORF">ACFOUR_14650</name>
</gene>
<sequence length="445" mass="48931">MSQTAHPPSDDGPLLEVSGLRKHFVQNDDFLDRLFGDAETVKAVDGVDLTVDAGETVGIVGESGCGKSTLAETVARLQNPTDGTIRYKGTALEELSGRKMKPYRREIQMIFQDPLSSLHPRQTVGEILTAPLEVHGIGDSDEERLDIAKSHIERVGLDPSHLDRYPNQFSGGQQQRIGIARALTLEPELIIADEPVSGLDVSVQAQILSLLNDIQSELGISIVFIAHDLSVIRYVADRVAVMYLGEIVERAPTDALFEDPAHPYTRALLSSVPRIEPEKRTDRIRLRGTVPSPLDPPSGCHFHPRCPAVIPPDDWPGDQEAFRAGLEFRKQLRVEEIDLDALRGRLDASTERITDADLRDELIAETLSVPLDRLPVPARESVQEAATAVVDGEAERAASLLADRFYTPCEERKPETVEPTPGHRVACHRVDPDAPGDPNRPEGDR</sequence>
<dbReference type="AlphaFoldDB" id="A0ABD5NSA9"/>
<dbReference type="Proteomes" id="UP001595846">
    <property type="component" value="Unassembled WGS sequence"/>
</dbReference>
<organism evidence="7 8">
    <name type="scientific">Halovivax cerinus</name>
    <dbReference type="NCBI Taxonomy" id="1487865"/>
    <lineage>
        <taxon>Archaea</taxon>
        <taxon>Methanobacteriati</taxon>
        <taxon>Methanobacteriota</taxon>
        <taxon>Stenosarchaea group</taxon>
        <taxon>Halobacteria</taxon>
        <taxon>Halobacteriales</taxon>
        <taxon>Natrialbaceae</taxon>
        <taxon>Halovivax</taxon>
    </lineage>
</organism>
<comment type="similarity">
    <text evidence="1">Belongs to the ABC transporter superfamily.</text>
</comment>
<dbReference type="PROSITE" id="PS50893">
    <property type="entry name" value="ABC_TRANSPORTER_2"/>
    <property type="match status" value="1"/>
</dbReference>
<dbReference type="Pfam" id="PF00005">
    <property type="entry name" value="ABC_tran"/>
    <property type="match status" value="1"/>
</dbReference>
<keyword evidence="3" id="KW-0547">Nucleotide-binding</keyword>
<accession>A0ABD5NSA9</accession>
<evidence type="ECO:0000256" key="3">
    <source>
        <dbReference type="ARBA" id="ARBA00022741"/>
    </source>
</evidence>
<dbReference type="InterPro" id="IPR003439">
    <property type="entry name" value="ABC_transporter-like_ATP-bd"/>
</dbReference>
<evidence type="ECO:0000313" key="7">
    <source>
        <dbReference type="EMBL" id="MFC3959600.1"/>
    </source>
</evidence>
<dbReference type="PROSITE" id="PS00211">
    <property type="entry name" value="ABC_TRANSPORTER_1"/>
    <property type="match status" value="1"/>
</dbReference>
<dbReference type="PANTHER" id="PTHR43776">
    <property type="entry name" value="TRANSPORT ATP-BINDING PROTEIN"/>
    <property type="match status" value="1"/>
</dbReference>
<dbReference type="GeneID" id="73902225"/>
<dbReference type="PANTHER" id="PTHR43776:SF7">
    <property type="entry name" value="D,D-DIPEPTIDE TRANSPORT ATP-BINDING PROTEIN DDPF-RELATED"/>
    <property type="match status" value="1"/>
</dbReference>
<feature type="region of interest" description="Disordered" evidence="5">
    <location>
        <begin position="411"/>
        <end position="445"/>
    </location>
</feature>
<keyword evidence="8" id="KW-1185">Reference proteome</keyword>
<dbReference type="EMBL" id="JBHSAQ010000013">
    <property type="protein sequence ID" value="MFC3959600.1"/>
    <property type="molecule type" value="Genomic_DNA"/>
</dbReference>
<evidence type="ECO:0000256" key="2">
    <source>
        <dbReference type="ARBA" id="ARBA00022448"/>
    </source>
</evidence>
<keyword evidence="4 7" id="KW-0067">ATP-binding</keyword>
<dbReference type="CDD" id="cd03257">
    <property type="entry name" value="ABC_NikE_OppD_transporters"/>
    <property type="match status" value="1"/>
</dbReference>
<evidence type="ECO:0000256" key="5">
    <source>
        <dbReference type="SAM" id="MobiDB-lite"/>
    </source>
</evidence>
<keyword evidence="2" id="KW-0813">Transport</keyword>
<dbReference type="NCBIfam" id="TIGR01727">
    <property type="entry name" value="oligo_HPY"/>
    <property type="match status" value="1"/>
</dbReference>
<comment type="caution">
    <text evidence="7">The sequence shown here is derived from an EMBL/GenBank/DDBJ whole genome shotgun (WGS) entry which is preliminary data.</text>
</comment>
<evidence type="ECO:0000256" key="4">
    <source>
        <dbReference type="ARBA" id="ARBA00022840"/>
    </source>
</evidence>
<feature type="domain" description="ABC transporter" evidence="6">
    <location>
        <begin position="25"/>
        <end position="269"/>
    </location>
</feature>
<dbReference type="GO" id="GO:0005524">
    <property type="term" value="F:ATP binding"/>
    <property type="evidence" value="ECO:0007669"/>
    <property type="project" value="UniProtKB-KW"/>
</dbReference>
<dbReference type="FunFam" id="3.40.50.300:FF:000016">
    <property type="entry name" value="Oligopeptide ABC transporter ATP-binding component"/>
    <property type="match status" value="1"/>
</dbReference>
<reference evidence="7 8" key="1">
    <citation type="journal article" date="2019" name="Int. J. Syst. Evol. Microbiol.">
        <title>The Global Catalogue of Microorganisms (GCM) 10K type strain sequencing project: providing services to taxonomists for standard genome sequencing and annotation.</title>
        <authorList>
            <consortium name="The Broad Institute Genomics Platform"/>
            <consortium name="The Broad Institute Genome Sequencing Center for Infectious Disease"/>
            <person name="Wu L."/>
            <person name="Ma J."/>
        </authorList>
    </citation>
    <scope>NUCLEOTIDE SEQUENCE [LARGE SCALE GENOMIC DNA]</scope>
    <source>
        <strain evidence="7 8">IBRC-M 10256</strain>
    </source>
</reference>
<dbReference type="RefSeq" id="WP_256533113.1">
    <property type="nucleotide sequence ID" value="NZ_CP101824.1"/>
</dbReference>